<dbReference type="AlphaFoldDB" id="A0A4Q0NR78"/>
<evidence type="ECO:0000259" key="1">
    <source>
        <dbReference type="Pfam" id="PF17389"/>
    </source>
</evidence>
<dbReference type="Proteomes" id="UP000289821">
    <property type="component" value="Unassembled WGS sequence"/>
</dbReference>
<proteinExistence type="predicted"/>
<dbReference type="InterPro" id="IPR012341">
    <property type="entry name" value="6hp_glycosidase-like_sf"/>
</dbReference>
<gene>
    <name evidence="2" type="ORF">DSM04_105130</name>
</gene>
<dbReference type="Pfam" id="PF17389">
    <property type="entry name" value="Bac_rhamnosid6H"/>
    <property type="match status" value="1"/>
</dbReference>
<accession>A0A4Q0NR78</accession>
<sequence length="1219" mass="136551">MKTYALHRIFGLAVLTLVLNTSLLKAQEQKPWHDQTRKIHYKPDGNSFVLVNGTRKFNRALYGTNTGFRVETGDLPEFALYLPGMGGNFKLGISKGEDSKWITEADSIVTTYIPGRMHYEIRDALLGDGFMKITVVASADTEALILKVGEHKIPKNVSINWLFGGASGKKFHRDGDIGADPESVFYLQPEYAKHNNYTLKENSFLLDFNWDKKTQTNKKSLLAKVPQGTLSLVSANAIDNPRILKNSEVDSLPVVYGSVERNATKTYYWYIENTTKNSAVQQGSLAKAFEQALYKADTLANRVRLNTPDPYLNTLGGALATAADAIWEDPAFLHGAVAWRMHLNAWRGAYNANVLGWHDRAKTHFKSYGNAQVLEPETGPVVLDSSRNFARQKEVLGTSMFSKGYISRHPNRKDRAHHYDMNLVFIDQLLTHFNWNDDPTFLEEIFPVIERHLAWEKRNYDTNDDGLYDAYAAIWASDALQYSGGSVTYTSAYNYRANRMTAQLAKLLDKDPKPYLREAEKIKNAIQNTLWLPDQGVYAEYKDALGKELLHKSPGIWTVYHALDKGIADDFEAYQSLNYVTREIPHIPVQATGLPHPDLELVSTTNWQPYTWSVNNVALAENLNMALAYWQGNQSENAYKLFESALLESMYLGASPGGFQQLSFYDAIRGELYRDFADPIGVASRALVEGLFGIQPNLLDKKLRIKPGFPEAWDHASLDLPDVTVSFKRTANELVYQIENKLDTDLNLELELNLNTTRIKDVLVNGNSVSYLLKTEAIGKPKILIPAGIHKTYTIQVITKDATPEALQCKASYTPGAFVVITTKQAELLELKDPQQVLANTAISTQKLSGTIAAESGNKMLFIKLKQDEMMWWQPLEIQVKPKFQILSTQLKKDSLGITIQNNTDTKVSGTLKINHKAAQQVSFEANAPATLTRALSQCFPGTNELQLDLASGEKMLLPFTNWDIPNSRMEQQTMLNISGFFNARVDEVFQQQYLSPRPESPTLQLPTTGVGNWCYPNVAEDIHLDDSGLREASGTRGCIQGPERIFYATPSEEQAFNSAFTSKWDTYPDSITIPLEGTASHAYLMMAGTTNPMQTQLVNGTVTVTYTDGTTTTLELKNPENWWPIEQDYYTDGYAFTTGAPRPPRVIFKTGEITRDFKNYKGIHGFTNYGIEGGAGTILDLPLNPNKKLQKLNLEAQANDAIIGLMSLTLLKPQHNEN</sequence>
<keyword evidence="3" id="KW-1185">Reference proteome</keyword>
<dbReference type="EMBL" id="QOVI01000005">
    <property type="protein sequence ID" value="RXG13152.1"/>
    <property type="molecule type" value="Genomic_DNA"/>
</dbReference>
<reference evidence="2 3" key="1">
    <citation type="submission" date="2018-07" db="EMBL/GenBank/DDBJ databases">
        <title>Leeuwenhoekiella genomics.</title>
        <authorList>
            <person name="Tahon G."/>
            <person name="Willems A."/>
        </authorList>
    </citation>
    <scope>NUCLEOTIDE SEQUENCE [LARGE SCALE GENOMIC DNA]</scope>
    <source>
        <strain evidence="2 3">R-50232</strain>
    </source>
</reference>
<dbReference type="Gene3D" id="1.50.10.10">
    <property type="match status" value="1"/>
</dbReference>
<feature type="domain" description="Alpha-L-rhamnosidase six-hairpin glycosidase" evidence="1">
    <location>
        <begin position="433"/>
        <end position="540"/>
    </location>
</feature>
<dbReference type="SUPFAM" id="SSF48208">
    <property type="entry name" value="Six-hairpin glycosidases"/>
    <property type="match status" value="1"/>
</dbReference>
<organism evidence="2 3">
    <name type="scientific">Leeuwenhoekiella aestuarii</name>
    <dbReference type="NCBI Taxonomy" id="2249426"/>
    <lineage>
        <taxon>Bacteria</taxon>
        <taxon>Pseudomonadati</taxon>
        <taxon>Bacteroidota</taxon>
        <taxon>Flavobacteriia</taxon>
        <taxon>Flavobacteriales</taxon>
        <taxon>Flavobacteriaceae</taxon>
        <taxon>Leeuwenhoekiella</taxon>
    </lineage>
</organism>
<dbReference type="RefSeq" id="WP_128761936.1">
    <property type="nucleotide sequence ID" value="NZ_QOVI01000005.1"/>
</dbReference>
<name>A0A4Q0NR78_9FLAO</name>
<dbReference type="InterPro" id="IPR008928">
    <property type="entry name" value="6-hairpin_glycosidase_sf"/>
</dbReference>
<dbReference type="CDD" id="cd11747">
    <property type="entry name" value="GH94N_like_1"/>
    <property type="match status" value="1"/>
</dbReference>
<evidence type="ECO:0000313" key="3">
    <source>
        <dbReference type="Proteomes" id="UP000289821"/>
    </source>
</evidence>
<protein>
    <recommendedName>
        <fullName evidence="1">Alpha-L-rhamnosidase six-hairpin glycosidase domain-containing protein</fullName>
    </recommendedName>
</protein>
<dbReference type="InterPro" id="IPR028028">
    <property type="entry name" value="DUF4450"/>
</dbReference>
<evidence type="ECO:0000313" key="2">
    <source>
        <dbReference type="EMBL" id="RXG13152.1"/>
    </source>
</evidence>
<dbReference type="Pfam" id="PF14614">
    <property type="entry name" value="DUF4450"/>
    <property type="match status" value="1"/>
</dbReference>
<dbReference type="GO" id="GO:0005975">
    <property type="term" value="P:carbohydrate metabolic process"/>
    <property type="evidence" value="ECO:0007669"/>
    <property type="project" value="InterPro"/>
</dbReference>
<comment type="caution">
    <text evidence="2">The sequence shown here is derived from an EMBL/GenBank/DDBJ whole genome shotgun (WGS) entry which is preliminary data.</text>
</comment>
<dbReference type="InterPro" id="IPR035396">
    <property type="entry name" value="Bac_rhamnosid6H"/>
</dbReference>